<dbReference type="AlphaFoldDB" id="A0AAD8PG89"/>
<keyword evidence="2" id="KW-1185">Reference proteome</keyword>
<dbReference type="EMBL" id="JAVEPI010000001">
    <property type="protein sequence ID" value="KAK1444782.1"/>
    <property type="molecule type" value="Genomic_DNA"/>
</dbReference>
<name>A0AAD8PG89_BABGI</name>
<evidence type="ECO:0000313" key="2">
    <source>
        <dbReference type="Proteomes" id="UP001230268"/>
    </source>
</evidence>
<comment type="caution">
    <text evidence="1">The sequence shown here is derived from an EMBL/GenBank/DDBJ whole genome shotgun (WGS) entry which is preliminary data.</text>
</comment>
<sequence>MRRVFSKNVYRHAVSWFGSENYRKAFRCAPRMSFLQVDYRMLRNPLLMRSGSLEEVREALRVSMTGQQAPWDNCLGLTGMDITSIEECVRKCLDSYTSAWSTIFHNLNSTPQLTCKAGAVNRLCVFDPYGEGCCCIPKVGKSKEANGIDAHSILHISHPIPHDDVIQEPFHVYKLVRSLFQLPSCTRGQHSKLRRQLDRLHRQATRDIKMRIKMARSELATYDSSRILSNVKNALMQVPVDRWKHITVSDRSVARQKAAFSQSDKKKRSCSFDKEEEEFNNFINGLLRRIDKCCESHRKGDSSEDILLDILYDQK</sequence>
<evidence type="ECO:0000313" key="1">
    <source>
        <dbReference type="EMBL" id="KAK1444782.1"/>
    </source>
</evidence>
<proteinExistence type="predicted"/>
<protein>
    <submittedName>
        <fullName evidence="1">Uncharacterized protein</fullName>
    </submittedName>
</protein>
<reference evidence="1" key="1">
    <citation type="submission" date="2023-08" db="EMBL/GenBank/DDBJ databases">
        <title>Draft sequence of the Babesia gibsoni genome.</title>
        <authorList>
            <person name="Yamagishi J.Y."/>
            <person name="Xuan X.X."/>
        </authorList>
    </citation>
    <scope>NUCLEOTIDE SEQUENCE</scope>
    <source>
        <strain evidence="1">Azabu</strain>
    </source>
</reference>
<organism evidence="1 2">
    <name type="scientific">Babesia gibsoni</name>
    <dbReference type="NCBI Taxonomy" id="33632"/>
    <lineage>
        <taxon>Eukaryota</taxon>
        <taxon>Sar</taxon>
        <taxon>Alveolata</taxon>
        <taxon>Apicomplexa</taxon>
        <taxon>Aconoidasida</taxon>
        <taxon>Piroplasmida</taxon>
        <taxon>Babesiidae</taxon>
        <taxon>Babesia</taxon>
    </lineage>
</organism>
<accession>A0AAD8PG89</accession>
<gene>
    <name evidence="1" type="ORF">BgAZ_106880</name>
</gene>
<dbReference type="Proteomes" id="UP001230268">
    <property type="component" value="Unassembled WGS sequence"/>
</dbReference>